<feature type="compositionally biased region" description="Basic and acidic residues" evidence="1">
    <location>
        <begin position="672"/>
        <end position="688"/>
    </location>
</feature>
<feature type="compositionally biased region" description="Pro residues" evidence="1">
    <location>
        <begin position="711"/>
        <end position="723"/>
    </location>
</feature>
<feature type="compositionally biased region" description="Polar residues" evidence="1">
    <location>
        <begin position="8"/>
        <end position="19"/>
    </location>
</feature>
<dbReference type="SUPFAM" id="SSF54236">
    <property type="entry name" value="Ubiquitin-like"/>
    <property type="match status" value="1"/>
</dbReference>
<feature type="compositionally biased region" description="Polar residues" evidence="1">
    <location>
        <begin position="236"/>
        <end position="249"/>
    </location>
</feature>
<feature type="compositionally biased region" description="Acidic residues" evidence="1">
    <location>
        <begin position="622"/>
        <end position="633"/>
    </location>
</feature>
<sequence length="1211" mass="131528">MTKKRRSLQSILIPTFLQNPASPPQSPHPTTSSRFGSRVRSLSEAARPTRPVVPAYDPHTLPPPPTTSSCDSPPPDFLLDEDPFADLTQSPTLLAPTSPTLSPTLRSRRPSLAQPPTDLPDATPLVRQSRVSPTEISFNNVNHPVTGQYPSSQAPIRRASVAQASFPISPRILRPAHSRPAFSSRPSLPSLDVLARTGIVLKKKPRKGTPGARLPLEPWNMSLPPTPSDGEAFPTMLQTTESVPQQSAAETPHAEAVQPRENAPEQPLAFPVRADGHDGGHDVPSVDFRPVSTFDVDFDHSINFSFPRRRVSSDATLQSDFTLRLGGERPESTLDEMSFVDWDSDEDQDEDEQQTHGWASEPYPPSLSGSMSSLSSASSSQSVEDSTGAQTIDTGVISGYQFSPSFASSSSSSFPSPNAESHIRTPSLESQLSEPQSVTSLSSEGDAEESSSPSSTGEFDLSSASSSSRSRSPSPVYSPTATPFPSVYSPDWPLPLEEEEEMGRPEHHRSYEPGSSASTIRVPANSRTHPRALQNGSRQLADADWQNGDHGHRGFAGLWQYGGGGNGSGGGAGGGGGRDFGSFGGSNGGHNGSGGAGGAGRGGRDDGEDRGRDPSGRSSEETSSESEDDPTDFEDARSHLTKTTTTHSDDDVPLARSIPTALVAQKSIRRKIRDEKHQRRAVKEKTSYDRGFVSPTESRGREPRVSASKVGPPPPYYQEPAPPVITGRARTKTLPGNASSPFAVDDLAKKLLNVQTTGVPPVSTTRASRDVSRPPSRGNPQAAEPSRPLGRTRSVAPEHRTPYNPPSSGGLSSDVERQTSLKHARSFHRSRNGPPELPPVAFNPADFASRNVTKSHRHEDSLLHARQMAEDTRLSVDRERTSNSRRPSTDGPRIAAPTGHHSRRPSDERDHPKSPRPHLPTLASGQVLPSHSVHPSITHNAKVQLVQQRVFVFDMQRFHTVEIVPSTTAGDVLRMVEAQGVLDGWAGSGGWMVFEIAQDFGMERPIRSYELLSDVFSSWNKDKMVNALLIKKTPLQAVLRRSTIPSSSPTHRGYVQWEAKRGKWSKRWLELREHSLWLSKRDTGKDQTFLCSLSNFDAYSITRLHKSPKPFVFAVKSTDNLSFFEDTADYLHVFSCGQKEGEAWIERIMLARSYVLHQERTVLVAKSTPTPAPTSGGTTLLARAGTRKQPQGMLQPPGGPVFEPGSLLAKR</sequence>
<dbReference type="AlphaFoldDB" id="A0A067Q8V9"/>
<protein>
    <recommendedName>
        <fullName evidence="2">PH domain-containing protein</fullName>
    </recommendedName>
</protein>
<dbReference type="InParanoid" id="A0A067Q8V9"/>
<evidence type="ECO:0000259" key="2">
    <source>
        <dbReference type="PROSITE" id="PS50003"/>
    </source>
</evidence>
<feature type="region of interest" description="Disordered" evidence="1">
    <location>
        <begin position="204"/>
        <end position="263"/>
    </location>
</feature>
<feature type="region of interest" description="Disordered" evidence="1">
    <location>
        <begin position="344"/>
        <end position="741"/>
    </location>
</feature>
<dbReference type="CDD" id="cd00821">
    <property type="entry name" value="PH"/>
    <property type="match status" value="1"/>
</dbReference>
<feature type="compositionally biased region" description="Basic and acidic residues" evidence="1">
    <location>
        <begin position="857"/>
        <end position="882"/>
    </location>
</feature>
<feature type="compositionally biased region" description="Polar residues" evidence="1">
    <location>
        <begin position="88"/>
        <end position="105"/>
    </location>
</feature>
<feature type="region of interest" description="Disordered" evidence="1">
    <location>
        <begin position="754"/>
        <end position="933"/>
    </location>
</feature>
<feature type="compositionally biased region" description="Gly residues" evidence="1">
    <location>
        <begin position="560"/>
        <end position="601"/>
    </location>
</feature>
<feature type="compositionally biased region" description="Polar residues" evidence="1">
    <location>
        <begin position="923"/>
        <end position="933"/>
    </location>
</feature>
<dbReference type="HOGENOM" id="CLU_006341_0_0_1"/>
<feature type="compositionally biased region" description="Basic and acidic residues" evidence="1">
    <location>
        <begin position="602"/>
        <end position="620"/>
    </location>
</feature>
<dbReference type="InterPro" id="IPR001849">
    <property type="entry name" value="PH_domain"/>
</dbReference>
<dbReference type="Proteomes" id="UP000027265">
    <property type="component" value="Unassembled WGS sequence"/>
</dbReference>
<proteinExistence type="predicted"/>
<dbReference type="OrthoDB" id="43122at2759"/>
<dbReference type="SMART" id="SM00233">
    <property type="entry name" value="PH"/>
    <property type="match status" value="1"/>
</dbReference>
<feature type="compositionally biased region" description="Basic and acidic residues" evidence="1">
    <location>
        <begin position="502"/>
        <end position="511"/>
    </location>
</feature>
<dbReference type="InterPro" id="IPR011993">
    <property type="entry name" value="PH-like_dom_sf"/>
</dbReference>
<feature type="region of interest" description="Disordered" evidence="1">
    <location>
        <begin position="1185"/>
        <end position="1211"/>
    </location>
</feature>
<feature type="compositionally biased region" description="Low complexity" evidence="1">
    <location>
        <begin position="462"/>
        <end position="475"/>
    </location>
</feature>
<feature type="compositionally biased region" description="Basic and acidic residues" evidence="1">
    <location>
        <begin position="904"/>
        <end position="913"/>
    </location>
</feature>
<dbReference type="PROSITE" id="PS50003">
    <property type="entry name" value="PH_DOMAIN"/>
    <property type="match status" value="1"/>
</dbReference>
<name>A0A067Q8V9_9AGAM</name>
<feature type="compositionally biased region" description="Low complexity" evidence="1">
    <location>
        <begin position="402"/>
        <end position="417"/>
    </location>
</feature>
<accession>A0A067Q8V9</accession>
<evidence type="ECO:0000313" key="3">
    <source>
        <dbReference type="EMBL" id="KDQ62615.1"/>
    </source>
</evidence>
<gene>
    <name evidence="3" type="ORF">JAAARDRAFT_466334</name>
</gene>
<feature type="domain" description="PH" evidence="2">
    <location>
        <begin position="1048"/>
        <end position="1153"/>
    </location>
</feature>
<evidence type="ECO:0000313" key="4">
    <source>
        <dbReference type="Proteomes" id="UP000027265"/>
    </source>
</evidence>
<evidence type="ECO:0000256" key="1">
    <source>
        <dbReference type="SAM" id="MobiDB-lite"/>
    </source>
</evidence>
<feature type="compositionally biased region" description="Polar residues" evidence="1">
    <location>
        <begin position="754"/>
        <end position="766"/>
    </location>
</feature>
<dbReference type="PANTHER" id="PTHR38700:SF1">
    <property type="entry name" value="PH DOMAIN-CONTAINING PROTEIN"/>
    <property type="match status" value="1"/>
</dbReference>
<feature type="compositionally biased region" description="Polar residues" evidence="1">
    <location>
        <begin position="427"/>
        <end position="443"/>
    </location>
</feature>
<reference evidence="4" key="1">
    <citation type="journal article" date="2014" name="Proc. Natl. Acad. Sci. U.S.A.">
        <title>Extensive sampling of basidiomycete genomes demonstrates inadequacy of the white-rot/brown-rot paradigm for wood decay fungi.</title>
        <authorList>
            <person name="Riley R."/>
            <person name="Salamov A.A."/>
            <person name="Brown D.W."/>
            <person name="Nagy L.G."/>
            <person name="Floudas D."/>
            <person name="Held B.W."/>
            <person name="Levasseur A."/>
            <person name="Lombard V."/>
            <person name="Morin E."/>
            <person name="Otillar R."/>
            <person name="Lindquist E.A."/>
            <person name="Sun H."/>
            <person name="LaButti K.M."/>
            <person name="Schmutz J."/>
            <person name="Jabbour D."/>
            <person name="Luo H."/>
            <person name="Baker S.E."/>
            <person name="Pisabarro A.G."/>
            <person name="Walton J.D."/>
            <person name="Blanchette R.A."/>
            <person name="Henrissat B."/>
            <person name="Martin F."/>
            <person name="Cullen D."/>
            <person name="Hibbett D.S."/>
            <person name="Grigoriev I.V."/>
        </authorList>
    </citation>
    <scope>NUCLEOTIDE SEQUENCE [LARGE SCALE GENOMIC DNA]</scope>
    <source>
        <strain evidence="4">MUCL 33604</strain>
    </source>
</reference>
<feature type="region of interest" description="Disordered" evidence="1">
    <location>
        <begin position="1"/>
        <end position="124"/>
    </location>
</feature>
<dbReference type="SUPFAM" id="SSF50729">
    <property type="entry name" value="PH domain-like"/>
    <property type="match status" value="1"/>
</dbReference>
<dbReference type="PANTHER" id="PTHR38700">
    <property type="entry name" value="YALI0E22418P"/>
    <property type="match status" value="1"/>
</dbReference>
<organism evidence="3 4">
    <name type="scientific">Jaapia argillacea MUCL 33604</name>
    <dbReference type="NCBI Taxonomy" id="933084"/>
    <lineage>
        <taxon>Eukaryota</taxon>
        <taxon>Fungi</taxon>
        <taxon>Dikarya</taxon>
        <taxon>Basidiomycota</taxon>
        <taxon>Agaricomycotina</taxon>
        <taxon>Agaricomycetes</taxon>
        <taxon>Agaricomycetidae</taxon>
        <taxon>Jaapiales</taxon>
        <taxon>Jaapiaceae</taxon>
        <taxon>Jaapia</taxon>
    </lineage>
</organism>
<dbReference type="EMBL" id="KL197711">
    <property type="protein sequence ID" value="KDQ62615.1"/>
    <property type="molecule type" value="Genomic_DNA"/>
</dbReference>
<feature type="compositionally biased region" description="Low complexity" evidence="1">
    <location>
        <begin position="366"/>
        <end position="386"/>
    </location>
</feature>
<dbReference type="InterPro" id="IPR029071">
    <property type="entry name" value="Ubiquitin-like_domsf"/>
</dbReference>
<dbReference type="Gene3D" id="2.30.29.30">
    <property type="entry name" value="Pleckstrin-homology domain (PH domain)/Phosphotyrosine-binding domain (PTB)"/>
    <property type="match status" value="1"/>
</dbReference>
<dbReference type="Pfam" id="PF21989">
    <property type="entry name" value="RA_2"/>
    <property type="match status" value="1"/>
</dbReference>
<keyword evidence="4" id="KW-1185">Reference proteome</keyword>
<dbReference type="Gene3D" id="3.10.20.90">
    <property type="entry name" value="Phosphatidylinositol 3-kinase Catalytic Subunit, Chain A, domain 1"/>
    <property type="match status" value="1"/>
</dbReference>
<dbReference type="STRING" id="933084.A0A067Q8V9"/>
<feature type="compositionally biased region" description="Basic residues" evidence="1">
    <location>
        <begin position="820"/>
        <end position="831"/>
    </location>
</feature>
<feature type="compositionally biased region" description="Pro residues" evidence="1">
    <location>
        <begin position="60"/>
        <end position="76"/>
    </location>
</feature>